<reference evidence="1 2" key="1">
    <citation type="journal article" date="2010" name="Nat. Biotechnol.">
        <title>Genome sequence of the model mushroom Schizophyllum commune.</title>
        <authorList>
            <person name="Ohm R.A."/>
            <person name="de Jong J.F."/>
            <person name="Lugones L.G."/>
            <person name="Aerts A."/>
            <person name="Kothe E."/>
            <person name="Stajich J.E."/>
            <person name="de Vries R.P."/>
            <person name="Record E."/>
            <person name="Levasseur A."/>
            <person name="Baker S.E."/>
            <person name="Bartholomew K.A."/>
            <person name="Coutinho P.M."/>
            <person name="Erdmann S."/>
            <person name="Fowler T.J."/>
            <person name="Gathman A.C."/>
            <person name="Lombard V."/>
            <person name="Henrissat B."/>
            <person name="Knabe N."/>
            <person name="Kuees U."/>
            <person name="Lilly W.W."/>
            <person name="Lindquist E."/>
            <person name="Lucas S."/>
            <person name="Magnuson J.K."/>
            <person name="Piumi F."/>
            <person name="Raudaskoski M."/>
            <person name="Salamov A."/>
            <person name="Schmutz J."/>
            <person name="Schwarze F.W.M.R."/>
            <person name="vanKuyk P.A."/>
            <person name="Horton J.S."/>
            <person name="Grigoriev I.V."/>
            <person name="Woesten H.A.B."/>
        </authorList>
    </citation>
    <scope>NUCLEOTIDE SEQUENCE [LARGE SCALE GENOMIC DNA]</scope>
    <source>
        <strain evidence="2">H4-8 / FGSC 9210</strain>
    </source>
</reference>
<dbReference type="HOGENOM" id="CLU_2484590_0_0_1"/>
<organism evidence="2">
    <name type="scientific">Schizophyllum commune (strain H4-8 / FGSC 9210)</name>
    <name type="common">Split gill fungus</name>
    <dbReference type="NCBI Taxonomy" id="578458"/>
    <lineage>
        <taxon>Eukaryota</taxon>
        <taxon>Fungi</taxon>
        <taxon>Dikarya</taxon>
        <taxon>Basidiomycota</taxon>
        <taxon>Agaricomycotina</taxon>
        <taxon>Agaricomycetes</taxon>
        <taxon>Agaricomycetidae</taxon>
        <taxon>Agaricales</taxon>
        <taxon>Schizophyllaceae</taxon>
        <taxon>Schizophyllum</taxon>
    </lineage>
</organism>
<evidence type="ECO:0000313" key="2">
    <source>
        <dbReference type="Proteomes" id="UP000007431"/>
    </source>
</evidence>
<name>D8PK42_SCHCM</name>
<dbReference type="RefSeq" id="XP_003038860.1">
    <property type="nucleotide sequence ID" value="XM_003038814.1"/>
</dbReference>
<dbReference type="KEGG" id="scm:SCHCO_01337624"/>
<gene>
    <name evidence="1" type="ORF">SCHCODRAFT_104396</name>
</gene>
<keyword evidence="2" id="KW-1185">Reference proteome</keyword>
<dbReference type="GeneID" id="9594732"/>
<dbReference type="InParanoid" id="D8PK42"/>
<proteinExistence type="predicted"/>
<sequence>MDFRPPSGHISWLPRRRSQARSSLFLASTPFTLALKTVLPPLLRVSFPPSPRLASRLIFTALSSPFAPDFLTLPKPLRHVPDNTPPP</sequence>
<dbReference type="EMBL" id="GL377302">
    <property type="protein sequence ID" value="EFJ03958.1"/>
    <property type="molecule type" value="Genomic_DNA"/>
</dbReference>
<dbReference type="AlphaFoldDB" id="D8PK42"/>
<dbReference type="VEuPathDB" id="FungiDB:SCHCODRAFT_01337624"/>
<feature type="non-terminal residue" evidence="1">
    <location>
        <position position="87"/>
    </location>
</feature>
<accession>D8PK42</accession>
<protein>
    <submittedName>
        <fullName evidence="1">Uncharacterized protein</fullName>
    </submittedName>
</protein>
<evidence type="ECO:0000313" key="1">
    <source>
        <dbReference type="EMBL" id="EFJ03958.1"/>
    </source>
</evidence>
<dbReference type="Proteomes" id="UP000007431">
    <property type="component" value="Unassembled WGS sequence"/>
</dbReference>